<organism evidence="5 6">
    <name type="scientific">Paucihalobacter ruber</name>
    <dbReference type="NCBI Taxonomy" id="2567861"/>
    <lineage>
        <taxon>Bacteria</taxon>
        <taxon>Pseudomonadati</taxon>
        <taxon>Bacteroidota</taxon>
        <taxon>Flavobacteriia</taxon>
        <taxon>Flavobacteriales</taxon>
        <taxon>Flavobacteriaceae</taxon>
        <taxon>Paucihalobacter</taxon>
    </lineage>
</organism>
<evidence type="ECO:0000256" key="2">
    <source>
        <dbReference type="SAM" id="Phobius"/>
    </source>
</evidence>
<gene>
    <name evidence="5" type="ORF">FJ651_02120</name>
</gene>
<keyword evidence="6" id="KW-1185">Reference proteome</keyword>
<evidence type="ECO:0000313" key="6">
    <source>
        <dbReference type="Proteomes" id="UP000317332"/>
    </source>
</evidence>
<dbReference type="InterPro" id="IPR003715">
    <property type="entry name" value="Poly_export_N"/>
</dbReference>
<keyword evidence="2" id="KW-0472">Membrane</keyword>
<dbReference type="AlphaFoldDB" id="A0A506PR50"/>
<dbReference type="Pfam" id="PF10531">
    <property type="entry name" value="SLBB"/>
    <property type="match status" value="1"/>
</dbReference>
<evidence type="ECO:0000256" key="1">
    <source>
        <dbReference type="ARBA" id="ARBA00022729"/>
    </source>
</evidence>
<sequence length="252" mass="27793">MIRLLWIFVLGILLNSCASKKDVWYMQDADAYPDTEIKYTNSIIQPNDVLSIQVSAALPEMAEPYNLQMAQGGAMNPQMMNLGGYLVSENLTINFPVLGTISVAGKTTMALGEDLRKLLEDGGHLKEPGVNVRLLNAKFTVLGEVNGPGTYVFTEQNINLLQALGYAGDLTINGRRDDIMLIRELEGVRRITRIDLTNTAYLDGEFNYIKPNDVIVVNQNEPRVKSAGFITNPVALIGLFSITLSTIILLTR</sequence>
<dbReference type="Gene3D" id="3.10.560.10">
    <property type="entry name" value="Outer membrane lipoprotein wza domain like"/>
    <property type="match status" value="1"/>
</dbReference>
<proteinExistence type="predicted"/>
<dbReference type="InterPro" id="IPR019554">
    <property type="entry name" value="Soluble_ligand-bd"/>
</dbReference>
<evidence type="ECO:0000313" key="5">
    <source>
        <dbReference type="EMBL" id="TPV35732.1"/>
    </source>
</evidence>
<protein>
    <submittedName>
        <fullName evidence="5">Polysaccharide export protein</fullName>
    </submittedName>
</protein>
<dbReference type="OrthoDB" id="662756at2"/>
<dbReference type="InterPro" id="IPR049712">
    <property type="entry name" value="Poly_export"/>
</dbReference>
<feature type="domain" description="Polysaccharide export protein N-terminal" evidence="3">
    <location>
        <begin position="41"/>
        <end position="134"/>
    </location>
</feature>
<name>A0A506PR50_9FLAO</name>
<dbReference type="EMBL" id="VHIQ01000001">
    <property type="protein sequence ID" value="TPV35732.1"/>
    <property type="molecule type" value="Genomic_DNA"/>
</dbReference>
<feature type="transmembrane region" description="Helical" evidence="2">
    <location>
        <begin position="229"/>
        <end position="250"/>
    </location>
</feature>
<evidence type="ECO:0000259" key="3">
    <source>
        <dbReference type="Pfam" id="PF02563"/>
    </source>
</evidence>
<dbReference type="Proteomes" id="UP000317332">
    <property type="component" value="Unassembled WGS sequence"/>
</dbReference>
<accession>A0A506PR50</accession>
<dbReference type="PANTHER" id="PTHR33619:SF3">
    <property type="entry name" value="POLYSACCHARIDE EXPORT PROTEIN GFCE-RELATED"/>
    <property type="match status" value="1"/>
</dbReference>
<keyword evidence="1" id="KW-0732">Signal</keyword>
<reference evidence="5 6" key="1">
    <citation type="submission" date="2019-06" db="EMBL/GenBank/DDBJ databases">
        <title>Flavobacteriaceae Paucihalobacterium erythroidium CWB-1, complete genome.</title>
        <authorList>
            <person name="Wu S."/>
        </authorList>
    </citation>
    <scope>NUCLEOTIDE SEQUENCE [LARGE SCALE GENOMIC DNA]</scope>
    <source>
        <strain evidence="5 6">CWB-1</strain>
    </source>
</reference>
<dbReference type="PANTHER" id="PTHR33619">
    <property type="entry name" value="POLYSACCHARIDE EXPORT PROTEIN GFCE-RELATED"/>
    <property type="match status" value="1"/>
</dbReference>
<dbReference type="RefSeq" id="WP_140988741.1">
    <property type="nucleotide sequence ID" value="NZ_VHIQ01000001.1"/>
</dbReference>
<comment type="caution">
    <text evidence="5">The sequence shown here is derived from an EMBL/GenBank/DDBJ whole genome shotgun (WGS) entry which is preliminary data.</text>
</comment>
<feature type="domain" description="Soluble ligand binding" evidence="4">
    <location>
        <begin position="138"/>
        <end position="187"/>
    </location>
</feature>
<dbReference type="GO" id="GO:0015159">
    <property type="term" value="F:polysaccharide transmembrane transporter activity"/>
    <property type="evidence" value="ECO:0007669"/>
    <property type="project" value="InterPro"/>
</dbReference>
<keyword evidence="2" id="KW-1133">Transmembrane helix</keyword>
<keyword evidence="2" id="KW-0812">Transmembrane</keyword>
<evidence type="ECO:0000259" key="4">
    <source>
        <dbReference type="Pfam" id="PF10531"/>
    </source>
</evidence>
<dbReference type="Pfam" id="PF02563">
    <property type="entry name" value="Poly_export"/>
    <property type="match status" value="1"/>
</dbReference>